<evidence type="ECO:0000256" key="1">
    <source>
        <dbReference type="ARBA" id="ARBA00000798"/>
    </source>
</evidence>
<evidence type="ECO:0000259" key="7">
    <source>
        <dbReference type="PROSITE" id="PS50035"/>
    </source>
</evidence>
<keyword evidence="5" id="KW-0442">Lipid degradation</keyword>
<keyword evidence="9" id="KW-1185">Reference proteome</keyword>
<dbReference type="RefSeq" id="WP_344860984.1">
    <property type="nucleotide sequence ID" value="NZ_BAAAUT010000028.1"/>
</dbReference>
<dbReference type="InterPro" id="IPR001736">
    <property type="entry name" value="PLipase_D/transphosphatidylase"/>
</dbReference>
<comment type="similarity">
    <text evidence="2">Belongs to the phospholipase D family.</text>
</comment>
<evidence type="ECO:0000256" key="3">
    <source>
        <dbReference type="ARBA" id="ARBA00012027"/>
    </source>
</evidence>
<organism evidence="8 9">
    <name type="scientific">Planomonospora alba</name>
    <dbReference type="NCBI Taxonomy" id="161354"/>
    <lineage>
        <taxon>Bacteria</taxon>
        <taxon>Bacillati</taxon>
        <taxon>Actinomycetota</taxon>
        <taxon>Actinomycetes</taxon>
        <taxon>Streptosporangiales</taxon>
        <taxon>Streptosporangiaceae</taxon>
        <taxon>Planomonospora</taxon>
    </lineage>
</organism>
<dbReference type="SUPFAM" id="SSF56024">
    <property type="entry name" value="Phospholipase D/nuclease"/>
    <property type="match status" value="2"/>
</dbReference>
<dbReference type="InterPro" id="IPR051406">
    <property type="entry name" value="PLD_domain"/>
</dbReference>
<dbReference type="EMBL" id="BAAAUT010000028">
    <property type="protein sequence ID" value="GAA3142189.1"/>
    <property type="molecule type" value="Genomic_DNA"/>
</dbReference>
<dbReference type="PANTHER" id="PTHR43856:SF1">
    <property type="entry name" value="MITOCHONDRIAL CARDIOLIPIN HYDROLASE"/>
    <property type="match status" value="1"/>
</dbReference>
<dbReference type="Proteomes" id="UP001500320">
    <property type="component" value="Unassembled WGS sequence"/>
</dbReference>
<proteinExistence type="inferred from homology"/>
<comment type="caution">
    <text evidence="8">The sequence shown here is derived from an EMBL/GenBank/DDBJ whole genome shotgun (WGS) entry which is preliminary data.</text>
</comment>
<gene>
    <name evidence="8" type="ORF">GCM10010466_36430</name>
</gene>
<keyword evidence="4" id="KW-0378">Hydrolase</keyword>
<evidence type="ECO:0000256" key="2">
    <source>
        <dbReference type="ARBA" id="ARBA00008664"/>
    </source>
</evidence>
<evidence type="ECO:0000256" key="5">
    <source>
        <dbReference type="ARBA" id="ARBA00022963"/>
    </source>
</evidence>
<dbReference type="PROSITE" id="PS50035">
    <property type="entry name" value="PLD"/>
    <property type="match status" value="1"/>
</dbReference>
<dbReference type="Gene3D" id="3.30.870.10">
    <property type="entry name" value="Endonuclease Chain A"/>
    <property type="match status" value="2"/>
</dbReference>
<reference evidence="9" key="1">
    <citation type="journal article" date="2019" name="Int. J. Syst. Evol. Microbiol.">
        <title>The Global Catalogue of Microorganisms (GCM) 10K type strain sequencing project: providing services to taxonomists for standard genome sequencing and annotation.</title>
        <authorList>
            <consortium name="The Broad Institute Genomics Platform"/>
            <consortium name="The Broad Institute Genome Sequencing Center for Infectious Disease"/>
            <person name="Wu L."/>
            <person name="Ma J."/>
        </authorList>
    </citation>
    <scope>NUCLEOTIDE SEQUENCE [LARGE SCALE GENOMIC DNA]</scope>
    <source>
        <strain evidence="9">JCM 9373</strain>
    </source>
</reference>
<name>A0ABP6NAT7_9ACTN</name>
<dbReference type="SMART" id="SM00155">
    <property type="entry name" value="PLDc"/>
    <property type="match status" value="2"/>
</dbReference>
<dbReference type="EC" id="3.1.4.4" evidence="3"/>
<accession>A0ABP6NAT7</accession>
<evidence type="ECO:0000313" key="8">
    <source>
        <dbReference type="EMBL" id="GAA3142189.1"/>
    </source>
</evidence>
<evidence type="ECO:0000256" key="6">
    <source>
        <dbReference type="ARBA" id="ARBA00023098"/>
    </source>
</evidence>
<feature type="domain" description="PLD phosphodiesterase" evidence="7">
    <location>
        <begin position="306"/>
        <end position="333"/>
    </location>
</feature>
<evidence type="ECO:0000313" key="9">
    <source>
        <dbReference type="Proteomes" id="UP001500320"/>
    </source>
</evidence>
<protein>
    <recommendedName>
        <fullName evidence="3">phospholipase D</fullName>
        <ecNumber evidence="3">3.1.4.4</ecNumber>
    </recommendedName>
</protein>
<dbReference type="InterPro" id="IPR025202">
    <property type="entry name" value="PLD-like_dom"/>
</dbReference>
<dbReference type="Pfam" id="PF13091">
    <property type="entry name" value="PLDc_2"/>
    <property type="match status" value="2"/>
</dbReference>
<dbReference type="CDD" id="cd09116">
    <property type="entry name" value="PLDc_Nuc_like"/>
    <property type="match status" value="1"/>
</dbReference>
<sequence>MATFAGGLIEAFVGPRELGAADDLEHVIIDFIGGARHSLDIAVQELDSEPIAQAVLDARFRGVSVRMVLEQDYLVSPKPPAVTVREGEDEAAARRRVQWGEETGRRSLEPNRRILAALLRCNVDVKADYNPAIFHQKFIIRDHRVRSRRERALPTAAILSGSANFTGTDCHRNLNHVVVFHDPRICREYATEFDRMRAGLFGRGAHGRVPDAYNLGGVPVKVLFAPDHAPELEIMKQMLKAAVRVDFAVFTFSGSSGIDDAMIALAEAGRTVTGAMDPGQGAQRWAATHDLDRARIELYFPRREPAFGKLHHKLMVIDEAVVIAGSFNYTAPANNYNDENIFVIGSPYPDLPASEGGPADPAACAGLARFFRAEIRRIEAAGERFTGGG</sequence>
<evidence type="ECO:0000256" key="4">
    <source>
        <dbReference type="ARBA" id="ARBA00022801"/>
    </source>
</evidence>
<dbReference type="PANTHER" id="PTHR43856">
    <property type="entry name" value="CARDIOLIPIN HYDROLASE"/>
    <property type="match status" value="1"/>
</dbReference>
<comment type="catalytic activity">
    <reaction evidence="1">
        <text>a 1,2-diacyl-sn-glycero-3-phosphocholine + H2O = a 1,2-diacyl-sn-glycero-3-phosphate + choline + H(+)</text>
        <dbReference type="Rhea" id="RHEA:14445"/>
        <dbReference type="ChEBI" id="CHEBI:15354"/>
        <dbReference type="ChEBI" id="CHEBI:15377"/>
        <dbReference type="ChEBI" id="CHEBI:15378"/>
        <dbReference type="ChEBI" id="CHEBI:57643"/>
        <dbReference type="ChEBI" id="CHEBI:58608"/>
        <dbReference type="EC" id="3.1.4.4"/>
    </reaction>
</comment>
<keyword evidence="6" id="KW-0443">Lipid metabolism</keyword>